<dbReference type="Gene3D" id="1.10.10.10">
    <property type="entry name" value="Winged helix-like DNA-binding domain superfamily/Winged helix DNA-binding domain"/>
    <property type="match status" value="1"/>
</dbReference>
<dbReference type="InterPro" id="IPR013196">
    <property type="entry name" value="HTH_11"/>
</dbReference>
<dbReference type="Pfam" id="PF02237">
    <property type="entry name" value="BPL_C"/>
    <property type="match status" value="1"/>
</dbReference>
<dbReference type="SUPFAM" id="SSF46785">
    <property type="entry name" value="Winged helix' DNA-binding domain"/>
    <property type="match status" value="1"/>
</dbReference>
<comment type="similarity">
    <text evidence="5">Belongs to the biotin--protein ligase family.</text>
</comment>
<dbReference type="Pfam" id="PF08279">
    <property type="entry name" value="HTH_11"/>
    <property type="match status" value="1"/>
</dbReference>
<evidence type="ECO:0000256" key="2">
    <source>
        <dbReference type="ARBA" id="ARBA00022741"/>
    </source>
</evidence>
<comment type="caution">
    <text evidence="5">Lacks conserved residue(s) required for the propagation of feature annotation.</text>
</comment>
<dbReference type="PANTHER" id="PTHR12835:SF5">
    <property type="entry name" value="BIOTIN--PROTEIN LIGASE"/>
    <property type="match status" value="1"/>
</dbReference>
<dbReference type="RefSeq" id="WP_059351081.1">
    <property type="nucleotide sequence ID" value="NZ_LDYG01000028.1"/>
</dbReference>
<name>A0A147K8M4_9BACI</name>
<dbReference type="OrthoDB" id="9807064at2"/>
<dbReference type="InterPro" id="IPR030855">
    <property type="entry name" value="Bifunct_BirA"/>
</dbReference>
<organism evidence="7 8">
    <name type="scientific">Bacillus coahuilensis p1.1.43</name>
    <dbReference type="NCBI Taxonomy" id="1150625"/>
    <lineage>
        <taxon>Bacteria</taxon>
        <taxon>Bacillati</taxon>
        <taxon>Bacillota</taxon>
        <taxon>Bacilli</taxon>
        <taxon>Bacillales</taxon>
        <taxon>Bacillaceae</taxon>
        <taxon>Bacillus</taxon>
    </lineage>
</organism>
<feature type="binding site" evidence="5">
    <location>
        <position position="118"/>
    </location>
    <ligand>
        <name>biotin</name>
        <dbReference type="ChEBI" id="CHEBI:57586"/>
    </ligand>
</feature>
<accession>A0A147K8M4</accession>
<dbReference type="Gene3D" id="2.30.30.100">
    <property type="match status" value="1"/>
</dbReference>
<dbReference type="Gene3D" id="3.30.930.10">
    <property type="entry name" value="Bira Bifunctional Protein, Domain 2"/>
    <property type="match status" value="1"/>
</dbReference>
<dbReference type="GO" id="GO:0004077">
    <property type="term" value="F:biotin--[biotin carboxyl-carrier protein] ligase activity"/>
    <property type="evidence" value="ECO:0007669"/>
    <property type="project" value="UniProtKB-UniRule"/>
</dbReference>
<dbReference type="Pfam" id="PF03099">
    <property type="entry name" value="BPL_LplA_LipB"/>
    <property type="match status" value="1"/>
</dbReference>
<comment type="catalytic activity">
    <reaction evidence="5">
        <text>biotin + L-lysyl-[protein] + ATP = N(6)-biotinyl-L-lysyl-[protein] + AMP + diphosphate + H(+)</text>
        <dbReference type="Rhea" id="RHEA:11756"/>
        <dbReference type="Rhea" id="RHEA-COMP:9752"/>
        <dbReference type="Rhea" id="RHEA-COMP:10505"/>
        <dbReference type="ChEBI" id="CHEBI:15378"/>
        <dbReference type="ChEBI" id="CHEBI:29969"/>
        <dbReference type="ChEBI" id="CHEBI:30616"/>
        <dbReference type="ChEBI" id="CHEBI:33019"/>
        <dbReference type="ChEBI" id="CHEBI:57586"/>
        <dbReference type="ChEBI" id="CHEBI:83144"/>
        <dbReference type="ChEBI" id="CHEBI:456215"/>
        <dbReference type="EC" id="6.3.4.15"/>
    </reaction>
</comment>
<feature type="binding site" evidence="5">
    <location>
        <begin position="122"/>
        <end position="124"/>
    </location>
    <ligand>
        <name>biotin</name>
        <dbReference type="ChEBI" id="CHEBI:57586"/>
    </ligand>
</feature>
<feature type="DNA-binding region" description="H-T-H motif" evidence="5">
    <location>
        <begin position="23"/>
        <end position="42"/>
    </location>
</feature>
<keyword evidence="5" id="KW-0805">Transcription regulation</keyword>
<dbReference type="InterPro" id="IPR036390">
    <property type="entry name" value="WH_DNA-bd_sf"/>
</dbReference>
<feature type="domain" description="BPL/LPL catalytic" evidence="6">
    <location>
        <begin position="71"/>
        <end position="262"/>
    </location>
</feature>
<dbReference type="PATRIC" id="fig|1150625.3.peg.1801"/>
<dbReference type="InterPro" id="IPR045864">
    <property type="entry name" value="aa-tRNA-synth_II/BPL/LPL"/>
</dbReference>
<dbReference type="InterPro" id="IPR036388">
    <property type="entry name" value="WH-like_DNA-bd_sf"/>
</dbReference>
<sequence>MESTIKSTLVQSLGESNGEFVSGQRIAEIMGCSRTAVWKHIEELRQEGYVVEAVRKKGYRIMSSPDTVSAIEIQNGLKTKKLGQHIIHYDTIDSTQKIAHQLVQEGAPEGTMVISEEQTIGRGRLTRNWYSPKYTGIWMSIILRPNLPPVKAPQFTLITAVAVAKAITEVTGLEAEIKWPNDILIQGRKVTGILTELVAESDRINAIIIGIGMNVNQTVEDFPEELKTVATSLLIEGNEPSKRSELVKEILIGLEKYYALYMTEGFYPIKLLWESYSISIGKQVIARTFNETIEGTALGITDDGVLRLQDKNNKIHKIYSADIEMK</sequence>
<reference evidence="7 8" key="1">
    <citation type="journal article" date="2016" name="Front. Microbiol.">
        <title>Microevolution Analysis of Bacillus coahuilensis Unveils Differences in Phosphorus Acquisition Strategies and Their Regulation.</title>
        <authorList>
            <person name="Gomez-Lunar Z."/>
            <person name="Hernandez-Gonzalez I."/>
            <person name="Rodriguez-Torres M.D."/>
            <person name="Souza V."/>
            <person name="Olmedo-Alvarez G."/>
        </authorList>
    </citation>
    <scope>NUCLEOTIDE SEQUENCE [LARGE SCALE GENOMIC DNA]</scope>
    <source>
        <strain evidence="8">p1.1.43</strain>
    </source>
</reference>
<dbReference type="GO" id="GO:0009249">
    <property type="term" value="P:protein lipoylation"/>
    <property type="evidence" value="ECO:0007669"/>
    <property type="project" value="UniProtKB-ARBA"/>
</dbReference>
<evidence type="ECO:0000313" key="7">
    <source>
        <dbReference type="EMBL" id="KUP06552.1"/>
    </source>
</evidence>
<dbReference type="SUPFAM" id="SSF50037">
    <property type="entry name" value="C-terminal domain of transcriptional repressors"/>
    <property type="match status" value="1"/>
</dbReference>
<protein>
    <recommendedName>
        <fullName evidence="5">Bifunctional ligase/repressor BirA</fullName>
    </recommendedName>
    <alternativeName>
        <fullName evidence="5">Biotin--[acetyl-CoA-carboxylase] ligase</fullName>
        <ecNumber evidence="5">6.3.4.15</ecNumber>
    </alternativeName>
    <alternativeName>
        <fullName evidence="5">Biotin--protein ligase</fullName>
    </alternativeName>
    <alternativeName>
        <fullName evidence="5">Biotin-[acetyl-CoA carboxylase] synthetase</fullName>
    </alternativeName>
</protein>
<dbReference type="EMBL" id="LDYG01000028">
    <property type="protein sequence ID" value="KUP06552.1"/>
    <property type="molecule type" value="Genomic_DNA"/>
</dbReference>
<dbReference type="GO" id="GO:0005737">
    <property type="term" value="C:cytoplasm"/>
    <property type="evidence" value="ECO:0007669"/>
    <property type="project" value="TreeGrafter"/>
</dbReference>
<keyword evidence="5" id="KW-0238">DNA-binding</keyword>
<keyword evidence="4 5" id="KW-0092">Biotin</keyword>
<evidence type="ECO:0000256" key="5">
    <source>
        <dbReference type="HAMAP-Rule" id="MF_00978"/>
    </source>
</evidence>
<keyword evidence="5" id="KW-0804">Transcription</keyword>
<dbReference type="InterPro" id="IPR003142">
    <property type="entry name" value="BPL_C"/>
</dbReference>
<dbReference type="GO" id="GO:0005524">
    <property type="term" value="F:ATP binding"/>
    <property type="evidence" value="ECO:0007669"/>
    <property type="project" value="UniProtKB-UniRule"/>
</dbReference>
<keyword evidence="5" id="KW-0678">Repressor</keyword>
<keyword evidence="2 5" id="KW-0547">Nucleotide-binding</keyword>
<dbReference type="EC" id="6.3.4.15" evidence="5"/>
<dbReference type="PROSITE" id="PS51733">
    <property type="entry name" value="BPL_LPL_CATALYTIC"/>
    <property type="match status" value="1"/>
</dbReference>
<dbReference type="GO" id="GO:0016740">
    <property type="term" value="F:transferase activity"/>
    <property type="evidence" value="ECO:0007669"/>
    <property type="project" value="UniProtKB-ARBA"/>
</dbReference>
<evidence type="ECO:0000259" key="6">
    <source>
        <dbReference type="PROSITE" id="PS51733"/>
    </source>
</evidence>
<dbReference type="CDD" id="cd16442">
    <property type="entry name" value="BPL"/>
    <property type="match status" value="1"/>
</dbReference>
<evidence type="ECO:0000256" key="1">
    <source>
        <dbReference type="ARBA" id="ARBA00022598"/>
    </source>
</evidence>
<dbReference type="GO" id="GO:0006355">
    <property type="term" value="P:regulation of DNA-templated transcription"/>
    <property type="evidence" value="ECO:0007669"/>
    <property type="project" value="UniProtKB-UniRule"/>
</dbReference>
<gene>
    <name evidence="5" type="primary">birA</name>
    <name evidence="7" type="ORF">Q75_08500</name>
</gene>
<keyword evidence="1 5" id="KW-0436">Ligase</keyword>
<keyword evidence="8" id="KW-1185">Reference proteome</keyword>
<dbReference type="NCBIfam" id="TIGR00121">
    <property type="entry name" value="birA_ligase"/>
    <property type="match status" value="1"/>
</dbReference>
<dbReference type="AlphaFoldDB" id="A0A147K8M4"/>
<dbReference type="InterPro" id="IPR004143">
    <property type="entry name" value="BPL_LPL_catalytic"/>
</dbReference>
<dbReference type="InterPro" id="IPR008988">
    <property type="entry name" value="Transcriptional_repressor_C"/>
</dbReference>
<evidence type="ECO:0000256" key="4">
    <source>
        <dbReference type="ARBA" id="ARBA00023267"/>
    </source>
</evidence>
<comment type="caution">
    <text evidence="7">The sequence shown here is derived from an EMBL/GenBank/DDBJ whole genome shotgun (WGS) entry which is preliminary data.</text>
</comment>
<dbReference type="PANTHER" id="PTHR12835">
    <property type="entry name" value="BIOTIN PROTEIN LIGASE"/>
    <property type="match status" value="1"/>
</dbReference>
<comment type="function">
    <text evidence="5">Acts both as a biotin--[acetyl-CoA-carboxylase] ligase and a repressor.</text>
</comment>
<evidence type="ECO:0000256" key="3">
    <source>
        <dbReference type="ARBA" id="ARBA00022840"/>
    </source>
</evidence>
<dbReference type="HAMAP" id="MF_00978">
    <property type="entry name" value="Bifunct_BirA"/>
    <property type="match status" value="1"/>
</dbReference>
<dbReference type="InterPro" id="IPR004408">
    <property type="entry name" value="Biotin_CoA_COase_ligase"/>
</dbReference>
<evidence type="ECO:0000313" key="8">
    <source>
        <dbReference type="Proteomes" id="UP000074108"/>
    </source>
</evidence>
<proteinExistence type="inferred from homology"/>
<keyword evidence="3 5" id="KW-0067">ATP-binding</keyword>
<dbReference type="SUPFAM" id="SSF55681">
    <property type="entry name" value="Class II aaRS and biotin synthetases"/>
    <property type="match status" value="1"/>
</dbReference>
<dbReference type="Proteomes" id="UP000074108">
    <property type="component" value="Unassembled WGS sequence"/>
</dbReference>
<feature type="binding site" evidence="5">
    <location>
        <position position="189"/>
    </location>
    <ligand>
        <name>biotin</name>
        <dbReference type="ChEBI" id="CHEBI:57586"/>
    </ligand>
</feature>
<dbReference type="GO" id="GO:0003677">
    <property type="term" value="F:DNA binding"/>
    <property type="evidence" value="ECO:0007669"/>
    <property type="project" value="UniProtKB-UniRule"/>
</dbReference>
<dbReference type="STRING" id="1150625.Q75_08500"/>